<gene>
    <name evidence="1" type="ORF">ILYODFUR_033674</name>
</gene>
<dbReference type="EMBL" id="JAHRIQ010110076">
    <property type="protein sequence ID" value="MEQ2257323.1"/>
    <property type="molecule type" value="Genomic_DNA"/>
</dbReference>
<proteinExistence type="predicted"/>
<comment type="caution">
    <text evidence="1">The sequence shown here is derived from an EMBL/GenBank/DDBJ whole genome shotgun (WGS) entry which is preliminary data.</text>
</comment>
<keyword evidence="2" id="KW-1185">Reference proteome</keyword>
<name>A0ABV0VLX6_9TELE</name>
<evidence type="ECO:0000313" key="1">
    <source>
        <dbReference type="EMBL" id="MEQ2257323.1"/>
    </source>
</evidence>
<reference evidence="1 2" key="1">
    <citation type="submission" date="2021-06" db="EMBL/GenBank/DDBJ databases">
        <authorList>
            <person name="Palmer J.M."/>
        </authorList>
    </citation>
    <scope>NUCLEOTIDE SEQUENCE [LARGE SCALE GENOMIC DNA]</scope>
    <source>
        <strain evidence="2">if_2019</strain>
        <tissue evidence="1">Muscle</tissue>
    </source>
</reference>
<organism evidence="1 2">
    <name type="scientific">Ilyodon furcidens</name>
    <name type="common">goldbreast splitfin</name>
    <dbReference type="NCBI Taxonomy" id="33524"/>
    <lineage>
        <taxon>Eukaryota</taxon>
        <taxon>Metazoa</taxon>
        <taxon>Chordata</taxon>
        <taxon>Craniata</taxon>
        <taxon>Vertebrata</taxon>
        <taxon>Euteleostomi</taxon>
        <taxon>Actinopterygii</taxon>
        <taxon>Neopterygii</taxon>
        <taxon>Teleostei</taxon>
        <taxon>Neoteleostei</taxon>
        <taxon>Acanthomorphata</taxon>
        <taxon>Ovalentaria</taxon>
        <taxon>Atherinomorphae</taxon>
        <taxon>Cyprinodontiformes</taxon>
        <taxon>Goodeidae</taxon>
        <taxon>Ilyodon</taxon>
    </lineage>
</organism>
<protein>
    <submittedName>
        <fullName evidence="1">Uncharacterized protein</fullName>
    </submittedName>
</protein>
<evidence type="ECO:0000313" key="2">
    <source>
        <dbReference type="Proteomes" id="UP001482620"/>
    </source>
</evidence>
<accession>A0ABV0VLX6</accession>
<sequence>MLCGGVVSSSWMWVHRHLDRLSGDGRAELDNVSPWAIVAVAVRWCVCVAVEGVAGPGCLSLAGALLLGKFVPSGCGVEVSVVGAVLGGVCPVAPVGGGWGSIAWALSLLLRHAMWWGAGCGGGAWNGAVCGACAVRVWLRQLFGDEAHLWGCAPVLGAWV</sequence>
<dbReference type="Proteomes" id="UP001482620">
    <property type="component" value="Unassembled WGS sequence"/>
</dbReference>